<evidence type="ECO:0000256" key="2">
    <source>
        <dbReference type="ARBA" id="ARBA00022448"/>
    </source>
</evidence>
<dbReference type="InterPro" id="IPR003593">
    <property type="entry name" value="AAA+_ATPase"/>
</dbReference>
<dbReference type="PANTHER" id="PTHR43394">
    <property type="entry name" value="ATP-DEPENDENT PERMEASE MDL1, MITOCHONDRIAL"/>
    <property type="match status" value="1"/>
</dbReference>
<evidence type="ECO:0000256" key="8">
    <source>
        <dbReference type="SAM" id="MobiDB-lite"/>
    </source>
</evidence>
<evidence type="ECO:0000256" key="7">
    <source>
        <dbReference type="ARBA" id="ARBA00023136"/>
    </source>
</evidence>
<feature type="compositionally biased region" description="Low complexity" evidence="8">
    <location>
        <begin position="20"/>
        <end position="37"/>
    </location>
</feature>
<evidence type="ECO:0000256" key="4">
    <source>
        <dbReference type="ARBA" id="ARBA00022741"/>
    </source>
</evidence>
<name>A0AA37VER4_9BACT</name>
<keyword evidence="4" id="KW-0547">Nucleotide-binding</keyword>
<evidence type="ECO:0000313" key="13">
    <source>
        <dbReference type="Proteomes" id="UP001161325"/>
    </source>
</evidence>
<evidence type="ECO:0000313" key="12">
    <source>
        <dbReference type="EMBL" id="GLC25634.1"/>
    </source>
</evidence>
<dbReference type="InterPro" id="IPR039421">
    <property type="entry name" value="Type_1_exporter"/>
</dbReference>
<feature type="transmembrane region" description="Helical" evidence="9">
    <location>
        <begin position="102"/>
        <end position="128"/>
    </location>
</feature>
<dbReference type="SUPFAM" id="SSF90123">
    <property type="entry name" value="ABC transporter transmembrane region"/>
    <property type="match status" value="1"/>
</dbReference>
<evidence type="ECO:0000256" key="6">
    <source>
        <dbReference type="ARBA" id="ARBA00022989"/>
    </source>
</evidence>
<feature type="transmembrane region" description="Helical" evidence="9">
    <location>
        <begin position="61"/>
        <end position="82"/>
    </location>
</feature>
<dbReference type="SUPFAM" id="SSF52540">
    <property type="entry name" value="P-loop containing nucleoside triphosphate hydrolases"/>
    <property type="match status" value="1"/>
</dbReference>
<dbReference type="GO" id="GO:0016887">
    <property type="term" value="F:ATP hydrolysis activity"/>
    <property type="evidence" value="ECO:0007669"/>
    <property type="project" value="InterPro"/>
</dbReference>
<feature type="region of interest" description="Disordered" evidence="8">
    <location>
        <begin position="20"/>
        <end position="42"/>
    </location>
</feature>
<dbReference type="PROSITE" id="PS00211">
    <property type="entry name" value="ABC_TRANSPORTER_1"/>
    <property type="match status" value="1"/>
</dbReference>
<feature type="compositionally biased region" description="Low complexity" evidence="8">
    <location>
        <begin position="630"/>
        <end position="646"/>
    </location>
</feature>
<keyword evidence="6 9" id="KW-1133">Transmembrane helix</keyword>
<dbReference type="InterPro" id="IPR036640">
    <property type="entry name" value="ABC1_TM_sf"/>
</dbReference>
<feature type="transmembrane region" description="Helical" evidence="9">
    <location>
        <begin position="280"/>
        <end position="302"/>
    </location>
</feature>
<sequence length="646" mass="69282">MIGRSVGKVGPRARRAAQARAARNGAGPDKAAGGATPAKKKVDTKAAWRDARALMWQHRRALAIGFSLMLVSRVAGLVLPLSSKGLIDEVIGKSRHDLLWPIALGATLATLVQAATGFALSQVISVAAQRAISDMRRRVLNRISRLPVRYFDEHQTGVLISRVMNDAEGIRNLVGTGIVQLVGGIVTAVLALGVLLWLNWVMTLVIVVILAGFGGGMAMAFGRLRPIFRERGKIQAEVTGRLNETLGGIRVVKAYGTERREQVTFAKGVHRLFRNIASSITGVSATTSASTVVIGLVGLLILGVGGPAVIEGTMTLGDLITFVFFVGLLAAPVVGIASIGTQISEAIAGLDRIREILILPTEIDEDVRRAPLDVLRGDVAFEDVWFEYREGQPVLKDVNFTAPAGSTTALVGSSGSGKSTLVSLVMAFNRPTRGRVLIDGRDLDAVRLTDYRARLGVVLQDNFLFDGTVAENIAFSRPSATREEVEAVARLANCDEFVKGFPQAYDTVVGERGVKLSGGQRQRIAIARALLADPGILILDEATSSLDSESEALIQEALARLRGGRTTFVIAHRLSTIRSADQILVLENGEIVERGSHDELMALGGRYRTLHDKQYAWESNRFTNPGEDFTTPASKTPAKKPAPAGR</sequence>
<dbReference type="PANTHER" id="PTHR43394:SF1">
    <property type="entry name" value="ATP-BINDING CASSETTE SUB-FAMILY B MEMBER 10, MITOCHONDRIAL"/>
    <property type="match status" value="1"/>
</dbReference>
<dbReference type="InterPro" id="IPR027417">
    <property type="entry name" value="P-loop_NTPase"/>
</dbReference>
<keyword evidence="13" id="KW-1185">Reference proteome</keyword>
<proteinExistence type="predicted"/>
<comment type="caution">
    <text evidence="12">The sequence shown here is derived from an EMBL/GenBank/DDBJ whole genome shotgun (WGS) entry which is preliminary data.</text>
</comment>
<keyword evidence="5 12" id="KW-0067">ATP-binding</keyword>
<evidence type="ECO:0000259" key="10">
    <source>
        <dbReference type="PROSITE" id="PS50893"/>
    </source>
</evidence>
<dbReference type="FunFam" id="3.40.50.300:FF:000287">
    <property type="entry name" value="Multidrug ABC transporter ATP-binding protein"/>
    <property type="match status" value="1"/>
</dbReference>
<evidence type="ECO:0000256" key="1">
    <source>
        <dbReference type="ARBA" id="ARBA00004651"/>
    </source>
</evidence>
<protein>
    <submittedName>
        <fullName evidence="12">ABC transporter ATP-binding protein</fullName>
    </submittedName>
</protein>
<organism evidence="12 13">
    <name type="scientific">Roseisolibacter agri</name>
    <dbReference type="NCBI Taxonomy" id="2014610"/>
    <lineage>
        <taxon>Bacteria</taxon>
        <taxon>Pseudomonadati</taxon>
        <taxon>Gemmatimonadota</taxon>
        <taxon>Gemmatimonadia</taxon>
        <taxon>Gemmatimonadales</taxon>
        <taxon>Gemmatimonadaceae</taxon>
        <taxon>Roseisolibacter</taxon>
    </lineage>
</organism>
<evidence type="ECO:0000256" key="9">
    <source>
        <dbReference type="SAM" id="Phobius"/>
    </source>
</evidence>
<feature type="region of interest" description="Disordered" evidence="8">
    <location>
        <begin position="621"/>
        <end position="646"/>
    </location>
</feature>
<evidence type="ECO:0000256" key="5">
    <source>
        <dbReference type="ARBA" id="ARBA00022840"/>
    </source>
</evidence>
<dbReference type="AlphaFoldDB" id="A0AA37VER4"/>
<gene>
    <name evidence="12" type="ORF">rosag_21470</name>
</gene>
<dbReference type="InterPro" id="IPR003439">
    <property type="entry name" value="ABC_transporter-like_ATP-bd"/>
</dbReference>
<dbReference type="GO" id="GO:0005524">
    <property type="term" value="F:ATP binding"/>
    <property type="evidence" value="ECO:0007669"/>
    <property type="project" value="UniProtKB-KW"/>
</dbReference>
<reference evidence="12" key="1">
    <citation type="submission" date="2022-08" db="EMBL/GenBank/DDBJ databases">
        <title>Draft genome sequencing of Roseisolibacter agri AW1220.</title>
        <authorList>
            <person name="Tobiishi Y."/>
            <person name="Tonouchi A."/>
        </authorList>
    </citation>
    <scope>NUCLEOTIDE SEQUENCE</scope>
    <source>
        <strain evidence="12">AW1220</strain>
    </source>
</reference>
<dbReference type="GO" id="GO:0015421">
    <property type="term" value="F:ABC-type oligopeptide transporter activity"/>
    <property type="evidence" value="ECO:0007669"/>
    <property type="project" value="TreeGrafter"/>
</dbReference>
<dbReference type="Proteomes" id="UP001161325">
    <property type="component" value="Unassembled WGS sequence"/>
</dbReference>
<feature type="domain" description="ABC transporter" evidence="10">
    <location>
        <begin position="379"/>
        <end position="613"/>
    </location>
</feature>
<dbReference type="InterPro" id="IPR017871">
    <property type="entry name" value="ABC_transporter-like_CS"/>
</dbReference>
<dbReference type="PROSITE" id="PS50893">
    <property type="entry name" value="ABC_TRANSPORTER_2"/>
    <property type="match status" value="1"/>
</dbReference>
<evidence type="ECO:0000259" key="11">
    <source>
        <dbReference type="PROSITE" id="PS50929"/>
    </source>
</evidence>
<dbReference type="Pfam" id="PF00005">
    <property type="entry name" value="ABC_tran"/>
    <property type="match status" value="1"/>
</dbReference>
<feature type="transmembrane region" description="Helical" evidence="9">
    <location>
        <begin position="204"/>
        <end position="224"/>
    </location>
</feature>
<evidence type="ECO:0000256" key="3">
    <source>
        <dbReference type="ARBA" id="ARBA00022692"/>
    </source>
</evidence>
<feature type="domain" description="ABC transmembrane type-1" evidence="11">
    <location>
        <begin position="63"/>
        <end position="345"/>
    </location>
</feature>
<dbReference type="CDD" id="cd07346">
    <property type="entry name" value="ABC_6TM_exporters"/>
    <property type="match status" value="1"/>
</dbReference>
<dbReference type="InterPro" id="IPR011527">
    <property type="entry name" value="ABC1_TM_dom"/>
</dbReference>
<keyword evidence="2" id="KW-0813">Transport</keyword>
<dbReference type="Pfam" id="PF00664">
    <property type="entry name" value="ABC_membrane"/>
    <property type="match status" value="1"/>
</dbReference>
<dbReference type="Gene3D" id="3.40.50.300">
    <property type="entry name" value="P-loop containing nucleotide triphosphate hydrolases"/>
    <property type="match status" value="1"/>
</dbReference>
<dbReference type="Gene3D" id="1.20.1560.10">
    <property type="entry name" value="ABC transporter type 1, transmembrane domain"/>
    <property type="match status" value="1"/>
</dbReference>
<dbReference type="EMBL" id="BRXS01000003">
    <property type="protein sequence ID" value="GLC25634.1"/>
    <property type="molecule type" value="Genomic_DNA"/>
</dbReference>
<feature type="transmembrane region" description="Helical" evidence="9">
    <location>
        <begin position="322"/>
        <end position="344"/>
    </location>
</feature>
<dbReference type="RefSeq" id="WP_284350090.1">
    <property type="nucleotide sequence ID" value="NZ_BRXS01000003.1"/>
</dbReference>
<accession>A0AA37VER4</accession>
<comment type="subcellular location">
    <subcellularLocation>
        <location evidence="1">Cell membrane</location>
        <topology evidence="1">Multi-pass membrane protein</topology>
    </subcellularLocation>
</comment>
<dbReference type="GO" id="GO:0005886">
    <property type="term" value="C:plasma membrane"/>
    <property type="evidence" value="ECO:0007669"/>
    <property type="project" value="UniProtKB-SubCell"/>
</dbReference>
<keyword evidence="7 9" id="KW-0472">Membrane</keyword>
<feature type="transmembrane region" description="Helical" evidence="9">
    <location>
        <begin position="173"/>
        <end position="198"/>
    </location>
</feature>
<keyword evidence="3 9" id="KW-0812">Transmembrane</keyword>
<dbReference type="PROSITE" id="PS50929">
    <property type="entry name" value="ABC_TM1F"/>
    <property type="match status" value="1"/>
</dbReference>
<dbReference type="SMART" id="SM00382">
    <property type="entry name" value="AAA"/>
    <property type="match status" value="1"/>
</dbReference>